<feature type="region of interest" description="Disordered" evidence="1">
    <location>
        <begin position="3119"/>
        <end position="3203"/>
    </location>
</feature>
<proteinExistence type="predicted"/>
<feature type="region of interest" description="Disordered" evidence="1">
    <location>
        <begin position="3289"/>
        <end position="3340"/>
    </location>
</feature>
<feature type="region of interest" description="Disordered" evidence="1">
    <location>
        <begin position="423"/>
        <end position="456"/>
    </location>
</feature>
<feature type="compositionally biased region" description="Basic and acidic residues" evidence="1">
    <location>
        <begin position="253"/>
        <end position="262"/>
    </location>
</feature>
<feature type="compositionally biased region" description="Basic and acidic residues" evidence="1">
    <location>
        <begin position="3129"/>
        <end position="3139"/>
    </location>
</feature>
<feature type="compositionally biased region" description="Acidic residues" evidence="1">
    <location>
        <begin position="833"/>
        <end position="845"/>
    </location>
</feature>
<feature type="region of interest" description="Disordered" evidence="1">
    <location>
        <begin position="236"/>
        <end position="327"/>
    </location>
</feature>
<protein>
    <submittedName>
        <fullName evidence="2">Uncharacterized protein</fullName>
    </submittedName>
</protein>
<feature type="compositionally biased region" description="Basic and acidic residues" evidence="1">
    <location>
        <begin position="1610"/>
        <end position="1627"/>
    </location>
</feature>
<name>A0A9P0AVD8_BRAAE</name>
<feature type="compositionally biased region" description="Basic and acidic residues" evidence="1">
    <location>
        <begin position="3382"/>
        <end position="3400"/>
    </location>
</feature>
<feature type="region of interest" description="Disordered" evidence="1">
    <location>
        <begin position="1039"/>
        <end position="1060"/>
    </location>
</feature>
<feature type="compositionally biased region" description="Basic and acidic residues" evidence="1">
    <location>
        <begin position="3437"/>
        <end position="3446"/>
    </location>
</feature>
<feature type="compositionally biased region" description="Basic and acidic residues" evidence="1">
    <location>
        <begin position="864"/>
        <end position="884"/>
    </location>
</feature>
<feature type="compositionally biased region" description="Basic and acidic residues" evidence="1">
    <location>
        <begin position="3352"/>
        <end position="3369"/>
    </location>
</feature>
<feature type="region of interest" description="Disordered" evidence="1">
    <location>
        <begin position="498"/>
        <end position="530"/>
    </location>
</feature>
<feature type="region of interest" description="Disordered" evidence="1">
    <location>
        <begin position="1717"/>
        <end position="1738"/>
    </location>
</feature>
<feature type="region of interest" description="Disordered" evidence="1">
    <location>
        <begin position="911"/>
        <end position="956"/>
    </location>
</feature>
<feature type="region of interest" description="Disordered" evidence="1">
    <location>
        <begin position="2868"/>
        <end position="2891"/>
    </location>
</feature>
<feature type="compositionally biased region" description="Basic and acidic residues" evidence="1">
    <location>
        <begin position="3628"/>
        <end position="3645"/>
    </location>
</feature>
<keyword evidence="3" id="KW-1185">Reference proteome</keyword>
<gene>
    <name evidence="2" type="ORF">MELIAE_LOCUS1924</name>
</gene>
<feature type="compositionally biased region" description="Polar residues" evidence="1">
    <location>
        <begin position="3289"/>
        <end position="3303"/>
    </location>
</feature>
<feature type="compositionally biased region" description="Low complexity" evidence="1">
    <location>
        <begin position="1717"/>
        <end position="1727"/>
    </location>
</feature>
<feature type="compositionally biased region" description="Basic and acidic residues" evidence="1">
    <location>
        <begin position="315"/>
        <end position="327"/>
    </location>
</feature>
<feature type="compositionally biased region" description="Polar residues" evidence="1">
    <location>
        <begin position="263"/>
        <end position="274"/>
    </location>
</feature>
<evidence type="ECO:0000313" key="3">
    <source>
        <dbReference type="Proteomes" id="UP001154078"/>
    </source>
</evidence>
<feature type="compositionally biased region" description="Basic and acidic residues" evidence="1">
    <location>
        <begin position="3409"/>
        <end position="3427"/>
    </location>
</feature>
<feature type="compositionally biased region" description="Basic and acidic residues" evidence="1">
    <location>
        <begin position="847"/>
        <end position="856"/>
    </location>
</feature>
<feature type="region of interest" description="Disordered" evidence="1">
    <location>
        <begin position="1610"/>
        <end position="1658"/>
    </location>
</feature>
<feature type="compositionally biased region" description="Basic and acidic residues" evidence="1">
    <location>
        <begin position="3454"/>
        <end position="3482"/>
    </location>
</feature>
<organism evidence="2 3">
    <name type="scientific">Brassicogethes aeneus</name>
    <name type="common">Rape pollen beetle</name>
    <name type="synonym">Meligethes aeneus</name>
    <dbReference type="NCBI Taxonomy" id="1431903"/>
    <lineage>
        <taxon>Eukaryota</taxon>
        <taxon>Metazoa</taxon>
        <taxon>Ecdysozoa</taxon>
        <taxon>Arthropoda</taxon>
        <taxon>Hexapoda</taxon>
        <taxon>Insecta</taxon>
        <taxon>Pterygota</taxon>
        <taxon>Neoptera</taxon>
        <taxon>Endopterygota</taxon>
        <taxon>Coleoptera</taxon>
        <taxon>Polyphaga</taxon>
        <taxon>Cucujiformia</taxon>
        <taxon>Nitidulidae</taxon>
        <taxon>Meligethinae</taxon>
        <taxon>Brassicogethes</taxon>
    </lineage>
</organism>
<feature type="compositionally biased region" description="Polar residues" evidence="1">
    <location>
        <begin position="3603"/>
        <end position="3616"/>
    </location>
</feature>
<feature type="compositionally biased region" description="Basic and acidic residues" evidence="1">
    <location>
        <begin position="810"/>
        <end position="822"/>
    </location>
</feature>
<dbReference type="EMBL" id="OV121132">
    <property type="protein sequence ID" value="CAH0548081.1"/>
    <property type="molecule type" value="Genomic_DNA"/>
</dbReference>
<feature type="compositionally biased region" description="Polar residues" evidence="1">
    <location>
        <begin position="2868"/>
        <end position="2889"/>
    </location>
</feature>
<feature type="compositionally biased region" description="Basic and acidic residues" evidence="1">
    <location>
        <begin position="1639"/>
        <end position="1658"/>
    </location>
</feature>
<feature type="region of interest" description="Disordered" evidence="1">
    <location>
        <begin position="3352"/>
        <end position="3677"/>
    </location>
</feature>
<feature type="compositionally biased region" description="Basic and acidic residues" evidence="1">
    <location>
        <begin position="3489"/>
        <end position="3510"/>
    </location>
</feature>
<feature type="compositionally biased region" description="Basic and acidic residues" evidence="1">
    <location>
        <begin position="3521"/>
        <end position="3583"/>
    </location>
</feature>
<feature type="region of interest" description="Disordered" evidence="1">
    <location>
        <begin position="1571"/>
        <end position="1590"/>
    </location>
</feature>
<reference evidence="2" key="1">
    <citation type="submission" date="2021-12" db="EMBL/GenBank/DDBJ databases">
        <authorList>
            <person name="King R."/>
        </authorList>
    </citation>
    <scope>NUCLEOTIDE SEQUENCE</scope>
</reference>
<feature type="compositionally biased region" description="Basic and acidic residues" evidence="1">
    <location>
        <begin position="1460"/>
        <end position="1474"/>
    </location>
</feature>
<feature type="compositionally biased region" description="Basic and acidic residues" evidence="1">
    <location>
        <begin position="3660"/>
        <end position="3670"/>
    </location>
</feature>
<evidence type="ECO:0000313" key="2">
    <source>
        <dbReference type="EMBL" id="CAH0548081.1"/>
    </source>
</evidence>
<dbReference type="OrthoDB" id="6784901at2759"/>
<feature type="compositionally biased region" description="Basic and acidic residues" evidence="1">
    <location>
        <begin position="437"/>
        <end position="453"/>
    </location>
</feature>
<feature type="compositionally biased region" description="Basic residues" evidence="1">
    <location>
        <begin position="1628"/>
        <end position="1638"/>
    </location>
</feature>
<feature type="compositionally biased region" description="Acidic residues" evidence="1">
    <location>
        <begin position="930"/>
        <end position="953"/>
    </location>
</feature>
<feature type="region of interest" description="Disordered" evidence="1">
    <location>
        <begin position="1453"/>
        <end position="1490"/>
    </location>
</feature>
<sequence>MFCNQNEDAPKSLDNKGFFVQNVKRAIYYQKRTISRQHLIKTHYDAYNLAGSRGIAISVQRFIKETPKIHQVTRKFVEDIRNRIIFVHEYNCQVAQNIPSGKYPKTLALIQLLVRYVELEQEVVSKRSAHNVLYKEIVQRRVVRLLRQIFCEIIAVNLPHIEADRRSKVGAASVVKLLTLVRPELRKSDSIVDGIATDLLTLLGYASFIDEIRGKHLPFSRDDILKPYEHLKVLTETSDYESEDSDSDDDDLTCLKREKEDGSSTSDADYQSQSEESETPFAPNDNQNVTRHEAPAEDEEEEECLLKLEPLPSRGESEPPRLKNGSRAREVPVIELLDDEDNPYMVYKHYEVPTNTKVRSRPSVKVKKEKVIVLSDDDEDEVLVPEDASDQVIKTEELVNSVDAQSPSALNCDYISILSDSDDEEDLKLPSIEDSSSEDKDNFNVDIKSESPHSQDVSAVIDFDDFRVIEDETESNTNTSLAETQLCQASASATCLAKNSETETTSSPVEESDSDDSEIISTRRKKTDSKYNEKVEEIINEWSDTSDDDVSDDSSKNIAKIQRVFHVDTSSPVKSVKEAEKPEARVSRMTEHDLILFNTYLEESRINRKETVETETNDTAESLIEETSLEVHQNHECRNEDITSVDEQVQDDLTTVDQLVEPEPQVQEDDSSINENSEESIEIIEKKVPTVIEDIIVDESYIIDETEQGDLTKVDQHVEAEPQVQQLVESEPQVQQLVESELQVQEDDFSINENSEESNKIRLIEEPTIIEDITSVDESSIADESKQDDLTTVDQLVESEYQIGETNARITEKEPTEIKDITPVEESNITAETEQDDLTTEDQLVESEPHVQKDDSSVNENSEESYKIIEETNARTTEKEPNEIKDIAPVEESNITAETEQDDLTTVEQLVEAEPQVQQLVESEPKVQEDDSSIDENSEESETVETLNEELGMEIEPCNKEVLEETLESEMEVNTSSSNILGEVLQKEICDQEELIIEEQIGQEEELNDSNLVIEEPVYDVVHDAPIIENVVHEDILESDRDSPVESVPQDFDDVDESQEENRNVALVPYIENEKSFLQIQFEEHIKKNQESNYLNLLAETANTKEKIDTEVINVPNKIESNYSTLEPPPSNKIYAQTMLETTHSSEDSNDSEDNLLIDAKIEKVSVYDEKTVDDVIHFVNDEKEVPAVLISIPESEGHLDKDHLEILQQVESLEQSEINFANVLSPAKIIPEEEPLNLSLTAHVKEAENKDDGDSHSSTDDIPLSTVKDIITNKQKPQGIENLEDVPRAPKFKTKAALKLYEKLSLYVRLEKMQGTKKKSARSKSCEIETKPSSNLDRRHSVNVVEEVLDGSEIKVEKKRLGMNVVVRSGTKKSKGYKKNKGPVTLKTKKYNGVDEVSEKVDNLTLNDLKDNNITERKRIPKRKPKANLKEIITEPTENTLQVNQKLETIQENPSIEEAQNHEEINKHRDKSEQPSPRRTRSKSRTIAENQCKSVLNHIVDKLKKKLESDLCHVVTNPIETDTEQPTKISKQVNEVLPKEDETMEEETYLPEVAYHDVIEDVVPETTAPISVLPADDKETDYDSNLSESSNLGITISKQLDLLSRKVEEKEIKEETDKSEETVNENKRRRSQSRKKNKSSDRFKPKRYSESKSTDDEKVVIKAEVEPVVENTNNKTSKSKAKKEVVFKPIIVDEFSKALIQNDDLIISKKTNNKTKTVNKSENNNKIGKRSAKGKERIKLQTDYNKGNKIPTSKLKIPKPEEKKDEIIAENAVDKPKVISVKPNVVYHSKKHIIMRNLEQELLKELEQKECTKNFEELSKEPVVSFVENTLKEELKVTSCMKISKEKSVVTNNEEFSKEEQILTSEINDETPMETAELQEEQPVITSNVEAENKMETIQQVEEQVLTDKIIDVESVKIAKEGLDLTNTVNIGKTLVTEELPKENVSSYEEEIVVSNNEELSKEEPILTTKVDDEKPMEIKELKKEDVFTKLIERRKEEPESNIINMASPLEITELPLNLSVLPIILNEIPKETERISKEKTGFISTIIEEKKITELSREEPVLTNKTNNTIPFKTAEVLNKELPTIEPVLTHKIDDVEVSKEETVLNSILTKKPMDLPVENSVLASKNSEKMHVGKPKVLLKKNVNFRMLKKKLNAKILNLKTHPKENNRKITEKKQLNHINSINVEKRISEPLVLNKILNLPREIKENIFGKKGLNITSNNQPNNVMIGNNKNVKTKLLDKNEERESKVAKEISEATRELEKMELFEDPIEDETCIDNTNVMEMEIDDDINETIHEKETIEVPELLKLNDKEELDTKPNGNITFDKNEKAKDEDVDVITDEPKEKEFKTELLPNGCKRPTIILVNKEDIGETYMLCVEYEEGNNPPTLDFFKETNKETVVNKRQLEKNNREDTSKNNVTVEPTQTEDVVLKTTEEIEDKSIECNHVKEPISEEMKQPSEIDLTNSTNIESVVPQEILEESIEPPVSNDLTDDNIENTVPEKIMKSNQHVENPTPVIEEEVQVPPKDNSDTSSIENIPAEANVTPAEPELNQSFLLLDVSLDENDQEIVIKEELPSEDISFASNIAEEQTMILHDEPSEEIVTPTEPELNQSFSLLDVTLDENDQKIVAEIAKTNDIEIAHEDETDDDTNSISSFSWEPETNKIPIPIKMEMIENTSMLKEDVESSLQILELMNENLNGQTGNVSLDKAFEEVPLIDVQPLKPTEELTTTDTVVIEDDSGEDNTTPIKTPIEQYLSESFPGYIETTNDGVENTVDFNILKLQPEQTSTVNIPTFFSSSKSMLLNTLVTSQANIKDHCVSPREVQIKTGEEMDKNLMYEYNQHSNDGNALTETLGISPSKIIPSLQCMPTESQPSTSTAEPSNFEITSTNKEDDFSRGYEIIGEKPTGDHTYTSTGDPLLALPYEKKRLSLGDAPENDDNQWGSDMSKISDNNFEEDLDLTLEMDDVVNKIIEIGNRSTQNSYQSLQFIPEMEDFMESNDSSKDSLTIANDINPKSAKWSELMANNQEQSSKVLVLPAEPLTTPTYHMNQNELIKSFAFGEHSVIPRSPSPEKAKPNLYNILNDLKNYSCKEQTPQQPRKLKEAKQDAHPSLVELLARKHNRTHLKAPPKQDKAPKSKDPSPQSSTNRIEREDVSINSTDKNMENVVPEKIMEESSEPVETSSPVIEEEVQEVPSKDNSLTSSIENPYEIIPPEANVTPAEPELNQSFLLLDVPLDENDQEIVDEMAKTNEIEIAHEDDNTYSNCPFSLEPEANTIPTATADAKKQTIENTSIDKTPSPQPQLIPTGLIRPRTDLLQKKPAPNTASVKNTEEKKERTSSNYLIENILKVDAGKKVEDLKKQKPAVESKKAPAAKISAGQKNKPKDTDAIFDRLKQKDYRVKPNNVKGTENGKREEKKVYDKPKESSRIHNPSIKKNVQQEKSRQSEEDLNAVFDRLKSEGSPKPRQEKPDKRRFSESEDYKNYMKRKKIELEKYERNNKRKADMEEDRFNQKKGRYSYPQREYERGKEPPHHSKSRSSAEFKHPRDEHSSRNQRSETRDGRRFEGGRNFPPKDARTDKNKYREPVGGSRSRAFGYPTPEPPSKNITSHSKTDTGYRSSYHPAPGQRHSYPEKPEHDGTSHSKTDTGYRSSYHPAPGQRHSYPEKPEHDGRAPTANRVPDFNWIQEMNQKINPNLLGQQNLFDTPPYVRNDD</sequence>
<feature type="compositionally biased region" description="Acidic residues" evidence="1">
    <location>
        <begin position="238"/>
        <end position="252"/>
    </location>
</feature>
<feature type="region of interest" description="Disordered" evidence="1">
    <location>
        <begin position="804"/>
        <end position="884"/>
    </location>
</feature>
<dbReference type="Proteomes" id="UP001154078">
    <property type="component" value="Chromosome 1"/>
</dbReference>
<accession>A0A9P0AVD8</accession>
<evidence type="ECO:0000256" key="1">
    <source>
        <dbReference type="SAM" id="MobiDB-lite"/>
    </source>
</evidence>